<name>A0A387B4S9_9MICO</name>
<protein>
    <submittedName>
        <fullName evidence="3">Sugar phosphate isomerase/epimerase</fullName>
    </submittedName>
</protein>
<organism evidence="3 4">
    <name type="scientific">Protaetiibacter intestinalis</name>
    <dbReference type="NCBI Taxonomy" id="2419774"/>
    <lineage>
        <taxon>Bacteria</taxon>
        <taxon>Bacillati</taxon>
        <taxon>Actinomycetota</taxon>
        <taxon>Actinomycetes</taxon>
        <taxon>Micrococcales</taxon>
        <taxon>Microbacteriaceae</taxon>
        <taxon>Protaetiibacter</taxon>
    </lineage>
</organism>
<dbReference type="InterPro" id="IPR036237">
    <property type="entry name" value="Xyl_isomerase-like_sf"/>
</dbReference>
<dbReference type="PANTHER" id="PTHR12110">
    <property type="entry name" value="HYDROXYPYRUVATE ISOMERASE"/>
    <property type="match status" value="1"/>
</dbReference>
<evidence type="ECO:0000313" key="3">
    <source>
        <dbReference type="EMBL" id="AYF97317.1"/>
    </source>
</evidence>
<dbReference type="GO" id="GO:0016853">
    <property type="term" value="F:isomerase activity"/>
    <property type="evidence" value="ECO:0007669"/>
    <property type="project" value="UniProtKB-KW"/>
</dbReference>
<feature type="domain" description="Xylose isomerase-like TIM barrel" evidence="2">
    <location>
        <begin position="19"/>
        <end position="243"/>
    </location>
</feature>
<evidence type="ECO:0000256" key="1">
    <source>
        <dbReference type="ARBA" id="ARBA00023277"/>
    </source>
</evidence>
<dbReference type="AlphaFoldDB" id="A0A387B4S9"/>
<dbReference type="InterPro" id="IPR013022">
    <property type="entry name" value="Xyl_isomerase-like_TIM-brl"/>
</dbReference>
<dbReference type="OrthoDB" id="9801426at2"/>
<proteinExistence type="predicted"/>
<dbReference type="Gene3D" id="3.20.20.150">
    <property type="entry name" value="Divalent-metal-dependent TIM barrel enzymes"/>
    <property type="match status" value="1"/>
</dbReference>
<dbReference type="KEGG" id="lyd:D7I47_02975"/>
<keyword evidence="4" id="KW-1185">Reference proteome</keyword>
<dbReference type="Proteomes" id="UP000278886">
    <property type="component" value="Chromosome"/>
</dbReference>
<accession>A0A387B4S9</accession>
<dbReference type="InterPro" id="IPR050312">
    <property type="entry name" value="IolE/XylAMocC-like"/>
</dbReference>
<dbReference type="SUPFAM" id="SSF51658">
    <property type="entry name" value="Xylose isomerase-like"/>
    <property type="match status" value="1"/>
</dbReference>
<dbReference type="Pfam" id="PF01261">
    <property type="entry name" value="AP_endonuc_2"/>
    <property type="match status" value="1"/>
</dbReference>
<gene>
    <name evidence="3" type="ORF">D7I47_02975</name>
</gene>
<keyword evidence="3" id="KW-0413">Isomerase</keyword>
<evidence type="ECO:0000259" key="2">
    <source>
        <dbReference type="Pfam" id="PF01261"/>
    </source>
</evidence>
<evidence type="ECO:0000313" key="4">
    <source>
        <dbReference type="Proteomes" id="UP000278886"/>
    </source>
</evidence>
<reference evidence="4" key="1">
    <citation type="submission" date="2018-09" db="EMBL/GenBank/DDBJ databases">
        <title>Genome sequencing of strain 2DFWR-13.</title>
        <authorList>
            <person name="Heo J."/>
            <person name="Kim S.-J."/>
            <person name="Kwon S.-W."/>
        </authorList>
    </citation>
    <scope>NUCLEOTIDE SEQUENCE [LARGE SCALE GENOMIC DNA]</scope>
    <source>
        <strain evidence="4">2DFWR-13</strain>
    </source>
</reference>
<dbReference type="EMBL" id="CP032630">
    <property type="protein sequence ID" value="AYF97317.1"/>
    <property type="molecule type" value="Genomic_DNA"/>
</dbReference>
<keyword evidence="1" id="KW-0119">Carbohydrate metabolism</keyword>
<dbReference type="RefSeq" id="WP_120761668.1">
    <property type="nucleotide sequence ID" value="NZ_CP032630.1"/>
</dbReference>
<sequence>MHLSSHNWMRQEPIEVTIARLAKLGFKSIEISGEPEKYDPKHVKGLLDDAGMKCWGSVTLMVDKRNMQSADEAKRASSVQYVKDCIQLVSDLDGQILTLVPGTVGKVVPDSTPENEWQWLVEGTKEVYEFAEQKGVRVGIEPLNRFESYLITRAEQALALCAEVGPNLGVVLDAFHINIEESNLYDAIRLVGKDKLVDVHVADNNRMPAGYGDYDWAEFVGVLEEVGYTGALTAEFVAPVDRTPANKYPNALETNLENLDIDEEQLKFIVDHGSSILTEEYYTWLYEQHAKTLLPLVDNVF</sequence>